<dbReference type="PANTHER" id="PTHR10889">
    <property type="entry name" value="DEOXYRIBOSE-PHOSPHATE ALDOLASE"/>
    <property type="match status" value="1"/>
</dbReference>
<evidence type="ECO:0000256" key="8">
    <source>
        <dbReference type="PIRSR" id="PIRSR001357-50"/>
    </source>
</evidence>
<dbReference type="PIRSF" id="PIRSF001357">
    <property type="entry name" value="DeoC"/>
    <property type="match status" value="1"/>
</dbReference>
<organism evidence="9 10">
    <name type="scientific">Crucibulum laeve</name>
    <dbReference type="NCBI Taxonomy" id="68775"/>
    <lineage>
        <taxon>Eukaryota</taxon>
        <taxon>Fungi</taxon>
        <taxon>Dikarya</taxon>
        <taxon>Basidiomycota</taxon>
        <taxon>Agaricomycotina</taxon>
        <taxon>Agaricomycetes</taxon>
        <taxon>Agaricomycetidae</taxon>
        <taxon>Agaricales</taxon>
        <taxon>Agaricineae</taxon>
        <taxon>Nidulariaceae</taxon>
        <taxon>Crucibulum</taxon>
    </lineage>
</organism>
<dbReference type="HAMAP" id="MF_00114">
    <property type="entry name" value="DeoC_type1"/>
    <property type="match status" value="1"/>
</dbReference>
<gene>
    <name evidence="9" type="ORF">BDQ12DRAFT_685377</name>
</gene>
<evidence type="ECO:0000313" key="9">
    <source>
        <dbReference type="EMBL" id="TFK37478.1"/>
    </source>
</evidence>
<evidence type="ECO:0000256" key="7">
    <source>
        <dbReference type="ARBA" id="ARBA00048791"/>
    </source>
</evidence>
<keyword evidence="10" id="KW-1185">Reference proteome</keyword>
<dbReference type="GO" id="GO:0016052">
    <property type="term" value="P:carbohydrate catabolic process"/>
    <property type="evidence" value="ECO:0007669"/>
    <property type="project" value="TreeGrafter"/>
</dbReference>
<dbReference type="GO" id="GO:0009264">
    <property type="term" value="P:deoxyribonucleotide catabolic process"/>
    <property type="evidence" value="ECO:0007669"/>
    <property type="project" value="InterPro"/>
</dbReference>
<feature type="active site" description="Schiff-base intermediate with acetaldehyde" evidence="8">
    <location>
        <position position="190"/>
    </location>
</feature>
<dbReference type="EC" id="4.1.2.4" evidence="2"/>
<dbReference type="EMBL" id="ML213608">
    <property type="protein sequence ID" value="TFK37478.1"/>
    <property type="molecule type" value="Genomic_DNA"/>
</dbReference>
<dbReference type="AlphaFoldDB" id="A0A5C3M028"/>
<evidence type="ECO:0000313" key="10">
    <source>
        <dbReference type="Proteomes" id="UP000308652"/>
    </source>
</evidence>
<dbReference type="InterPro" id="IPR002915">
    <property type="entry name" value="DeoC/FbaB/LacD_aldolase"/>
</dbReference>
<name>A0A5C3M028_9AGAR</name>
<evidence type="ECO:0000256" key="5">
    <source>
        <dbReference type="ARBA" id="ARBA00023270"/>
    </source>
</evidence>
<reference evidence="9 10" key="1">
    <citation type="journal article" date="2019" name="Nat. Ecol. Evol.">
        <title>Megaphylogeny resolves global patterns of mushroom evolution.</title>
        <authorList>
            <person name="Varga T."/>
            <person name="Krizsan K."/>
            <person name="Foldi C."/>
            <person name="Dima B."/>
            <person name="Sanchez-Garcia M."/>
            <person name="Sanchez-Ramirez S."/>
            <person name="Szollosi G.J."/>
            <person name="Szarkandi J.G."/>
            <person name="Papp V."/>
            <person name="Albert L."/>
            <person name="Andreopoulos W."/>
            <person name="Angelini C."/>
            <person name="Antonin V."/>
            <person name="Barry K.W."/>
            <person name="Bougher N.L."/>
            <person name="Buchanan P."/>
            <person name="Buyck B."/>
            <person name="Bense V."/>
            <person name="Catcheside P."/>
            <person name="Chovatia M."/>
            <person name="Cooper J."/>
            <person name="Damon W."/>
            <person name="Desjardin D."/>
            <person name="Finy P."/>
            <person name="Geml J."/>
            <person name="Haridas S."/>
            <person name="Hughes K."/>
            <person name="Justo A."/>
            <person name="Karasinski D."/>
            <person name="Kautmanova I."/>
            <person name="Kiss B."/>
            <person name="Kocsube S."/>
            <person name="Kotiranta H."/>
            <person name="LaButti K.M."/>
            <person name="Lechner B.E."/>
            <person name="Liimatainen K."/>
            <person name="Lipzen A."/>
            <person name="Lukacs Z."/>
            <person name="Mihaltcheva S."/>
            <person name="Morgado L.N."/>
            <person name="Niskanen T."/>
            <person name="Noordeloos M.E."/>
            <person name="Ohm R.A."/>
            <person name="Ortiz-Santana B."/>
            <person name="Ovrebo C."/>
            <person name="Racz N."/>
            <person name="Riley R."/>
            <person name="Savchenko A."/>
            <person name="Shiryaev A."/>
            <person name="Soop K."/>
            <person name="Spirin V."/>
            <person name="Szebenyi C."/>
            <person name="Tomsovsky M."/>
            <person name="Tulloss R.E."/>
            <person name="Uehling J."/>
            <person name="Grigoriev I.V."/>
            <person name="Vagvolgyi C."/>
            <person name="Papp T."/>
            <person name="Martin F.M."/>
            <person name="Miettinen O."/>
            <person name="Hibbett D.S."/>
            <person name="Nagy L.G."/>
        </authorList>
    </citation>
    <scope>NUCLEOTIDE SEQUENCE [LARGE SCALE GENOMIC DNA]</scope>
    <source>
        <strain evidence="9 10">CBS 166.37</strain>
    </source>
</reference>
<accession>A0A5C3M028</accession>
<dbReference type="GO" id="GO:0005737">
    <property type="term" value="C:cytoplasm"/>
    <property type="evidence" value="ECO:0007669"/>
    <property type="project" value="InterPro"/>
</dbReference>
<evidence type="ECO:0000256" key="6">
    <source>
        <dbReference type="ARBA" id="ARBA00032755"/>
    </source>
</evidence>
<dbReference type="FunFam" id="3.20.20.70:FF:000044">
    <property type="entry name" value="Deoxyribose-phosphate aldolase"/>
    <property type="match status" value="1"/>
</dbReference>
<dbReference type="STRING" id="68775.A0A5C3M028"/>
<comment type="catalytic activity">
    <reaction evidence="7">
        <text>2-deoxy-D-ribose 5-phosphate = D-glyceraldehyde 3-phosphate + acetaldehyde</text>
        <dbReference type="Rhea" id="RHEA:12821"/>
        <dbReference type="ChEBI" id="CHEBI:15343"/>
        <dbReference type="ChEBI" id="CHEBI:59776"/>
        <dbReference type="ChEBI" id="CHEBI:62877"/>
        <dbReference type="EC" id="4.1.2.4"/>
    </reaction>
</comment>
<evidence type="ECO:0000256" key="1">
    <source>
        <dbReference type="ARBA" id="ARBA00010936"/>
    </source>
</evidence>
<dbReference type="Pfam" id="PF01791">
    <property type="entry name" value="DeoC"/>
    <property type="match status" value="1"/>
</dbReference>
<dbReference type="CDD" id="cd00959">
    <property type="entry name" value="DeoC"/>
    <property type="match status" value="1"/>
</dbReference>
<proteinExistence type="inferred from homology"/>
<dbReference type="SMART" id="SM01133">
    <property type="entry name" value="DeoC"/>
    <property type="match status" value="1"/>
</dbReference>
<dbReference type="OrthoDB" id="70823at2759"/>
<dbReference type="Proteomes" id="UP000308652">
    <property type="component" value="Unassembled WGS sequence"/>
</dbReference>
<comment type="similarity">
    <text evidence="1">Belongs to the DeoC/FbaB aldolase family. DeoC type 1 subfamily.</text>
</comment>
<keyword evidence="5 8" id="KW-0704">Schiff base</keyword>
<feature type="active site" description="Proton donor/acceptor" evidence="8">
    <location>
        <position position="222"/>
    </location>
</feature>
<dbReference type="GO" id="GO:0004139">
    <property type="term" value="F:deoxyribose-phosphate aldolase activity"/>
    <property type="evidence" value="ECO:0007669"/>
    <property type="project" value="UniProtKB-EC"/>
</dbReference>
<dbReference type="NCBIfam" id="TIGR00126">
    <property type="entry name" value="deoC"/>
    <property type="match status" value="1"/>
</dbReference>
<dbReference type="GO" id="GO:0046386">
    <property type="term" value="P:deoxyribose phosphate catabolic process"/>
    <property type="evidence" value="ECO:0007669"/>
    <property type="project" value="UniProtKB-UniPathway"/>
</dbReference>
<dbReference type="UniPathway" id="UPA00002">
    <property type="reaction ID" value="UER00468"/>
</dbReference>
<keyword evidence="4" id="KW-0456">Lyase</keyword>
<dbReference type="PANTHER" id="PTHR10889:SF1">
    <property type="entry name" value="DEOXYRIBOSE-PHOSPHATE ALDOLASE"/>
    <property type="match status" value="1"/>
</dbReference>
<sequence>MSQRTNQEWTPLIQKKISEVFADYSNVNAPLSSITSPEDPSFALTIDHTLLKPDATKAQVDALCDEALKYGFKSCCVNGVYAKQVANRLEGSKSIACCVVGFPLGAGQFQAKAFEAQQAIADGAREIDTVIPIGILKSKDYAHVFADIRATVEATAPHPVKVIIETVFLTDEEKIAASYVAAEAGAAFVKTCTGFSGGAASTHDVSLMAKTVAYRGGSVRVKASGGVRSFEACLEMFKAGAERIGSSSGAAIMENATGSAGY</sequence>
<dbReference type="SUPFAM" id="SSF51569">
    <property type="entry name" value="Aldolase"/>
    <property type="match status" value="1"/>
</dbReference>
<evidence type="ECO:0000256" key="3">
    <source>
        <dbReference type="ARBA" id="ARBA00022490"/>
    </source>
</evidence>
<dbReference type="InterPro" id="IPR011343">
    <property type="entry name" value="DeoC"/>
</dbReference>
<keyword evidence="3" id="KW-0963">Cytoplasm</keyword>
<evidence type="ECO:0000256" key="2">
    <source>
        <dbReference type="ARBA" id="ARBA00012515"/>
    </source>
</evidence>
<dbReference type="InterPro" id="IPR013785">
    <property type="entry name" value="Aldolase_TIM"/>
</dbReference>
<protein>
    <recommendedName>
        <fullName evidence="2">deoxyribose-phosphate aldolase</fullName>
        <ecNumber evidence="2">4.1.2.4</ecNumber>
    </recommendedName>
    <alternativeName>
        <fullName evidence="6">2-deoxy-D-ribose 5-phosphate aldolase</fullName>
    </alternativeName>
</protein>
<evidence type="ECO:0000256" key="4">
    <source>
        <dbReference type="ARBA" id="ARBA00023239"/>
    </source>
</evidence>
<dbReference type="InterPro" id="IPR028581">
    <property type="entry name" value="DeoC_typeI"/>
</dbReference>
<dbReference type="Gene3D" id="3.20.20.70">
    <property type="entry name" value="Aldolase class I"/>
    <property type="match status" value="1"/>
</dbReference>